<organism evidence="1 2">
    <name type="scientific">Liparis tanakae</name>
    <name type="common">Tanaka's snailfish</name>
    <dbReference type="NCBI Taxonomy" id="230148"/>
    <lineage>
        <taxon>Eukaryota</taxon>
        <taxon>Metazoa</taxon>
        <taxon>Chordata</taxon>
        <taxon>Craniata</taxon>
        <taxon>Vertebrata</taxon>
        <taxon>Euteleostomi</taxon>
        <taxon>Actinopterygii</taxon>
        <taxon>Neopterygii</taxon>
        <taxon>Teleostei</taxon>
        <taxon>Neoteleostei</taxon>
        <taxon>Acanthomorphata</taxon>
        <taxon>Eupercaria</taxon>
        <taxon>Perciformes</taxon>
        <taxon>Cottioidei</taxon>
        <taxon>Cottales</taxon>
        <taxon>Liparidae</taxon>
        <taxon>Liparis</taxon>
    </lineage>
</organism>
<comment type="caution">
    <text evidence="1">The sequence shown here is derived from an EMBL/GenBank/DDBJ whole genome shotgun (WGS) entry which is preliminary data.</text>
</comment>
<evidence type="ECO:0000313" key="2">
    <source>
        <dbReference type="Proteomes" id="UP000314294"/>
    </source>
</evidence>
<proteinExistence type="predicted"/>
<reference evidence="1 2" key="1">
    <citation type="submission" date="2019-03" db="EMBL/GenBank/DDBJ databases">
        <title>First draft genome of Liparis tanakae, snailfish: a comprehensive survey of snailfish specific genes.</title>
        <authorList>
            <person name="Kim W."/>
            <person name="Song I."/>
            <person name="Jeong J.-H."/>
            <person name="Kim D."/>
            <person name="Kim S."/>
            <person name="Ryu S."/>
            <person name="Song J.Y."/>
            <person name="Lee S.K."/>
        </authorList>
    </citation>
    <scope>NUCLEOTIDE SEQUENCE [LARGE SCALE GENOMIC DNA]</scope>
    <source>
        <tissue evidence="1">Muscle</tissue>
    </source>
</reference>
<name>A0A4Z2HC88_9TELE</name>
<gene>
    <name evidence="1" type="ORF">EYF80_027403</name>
</gene>
<sequence>MRRHDMSMCQFHPLSVSLSGIHPKPQCADTEHVWSGWLEHKAQGFDTENMFYILRGSAVLKNNIRVHQWAHIIRSFEETPGNAGIPLDIIPVLASVAVSMSKRGSGSAAAMRQSGLNSVK</sequence>
<keyword evidence="2" id="KW-1185">Reference proteome</keyword>
<evidence type="ECO:0000313" key="1">
    <source>
        <dbReference type="EMBL" id="TNN62392.1"/>
    </source>
</evidence>
<dbReference type="AlphaFoldDB" id="A0A4Z2HC88"/>
<protein>
    <submittedName>
        <fullName evidence="1">Uncharacterized protein</fullName>
    </submittedName>
</protein>
<dbReference type="EMBL" id="SRLO01000294">
    <property type="protein sequence ID" value="TNN62392.1"/>
    <property type="molecule type" value="Genomic_DNA"/>
</dbReference>
<accession>A0A4Z2HC88</accession>
<dbReference type="Proteomes" id="UP000314294">
    <property type="component" value="Unassembled WGS sequence"/>
</dbReference>